<dbReference type="KEGG" id="alkq:M9189_03850"/>
<dbReference type="InterPro" id="IPR036890">
    <property type="entry name" value="HATPase_C_sf"/>
</dbReference>
<evidence type="ECO:0000256" key="3">
    <source>
        <dbReference type="ARBA" id="ARBA00022553"/>
    </source>
</evidence>
<comment type="catalytic activity">
    <reaction evidence="1">
        <text>ATP + protein L-histidine = ADP + protein N-phospho-L-histidine.</text>
        <dbReference type="EC" id="2.7.13.3"/>
    </reaction>
</comment>
<dbReference type="InterPro" id="IPR005467">
    <property type="entry name" value="His_kinase_dom"/>
</dbReference>
<keyword evidence="4" id="KW-0808">Transferase</keyword>
<gene>
    <name evidence="7" type="ORF">M9189_03850</name>
</gene>
<evidence type="ECO:0000256" key="4">
    <source>
        <dbReference type="ARBA" id="ARBA00022679"/>
    </source>
</evidence>
<name>A0A9J6ZR97_9BACT</name>
<dbReference type="RefSeq" id="WP_250724732.1">
    <property type="nucleotide sequence ID" value="NZ_CP098400.1"/>
</dbReference>
<protein>
    <recommendedName>
        <fullName evidence="2">histidine kinase</fullName>
        <ecNumber evidence="2">2.7.13.3</ecNumber>
    </recommendedName>
</protein>
<dbReference type="SMART" id="SM00388">
    <property type="entry name" value="HisKA"/>
    <property type="match status" value="1"/>
</dbReference>
<dbReference type="Pfam" id="PF02518">
    <property type="entry name" value="HATPase_c"/>
    <property type="match status" value="1"/>
</dbReference>
<dbReference type="CDD" id="cd00082">
    <property type="entry name" value="HisKA"/>
    <property type="match status" value="1"/>
</dbReference>
<dbReference type="EMBL" id="CP098400">
    <property type="protein sequence ID" value="URW80484.1"/>
    <property type="molecule type" value="Genomic_DNA"/>
</dbReference>
<feature type="domain" description="Histidine kinase" evidence="6">
    <location>
        <begin position="55"/>
        <end position="274"/>
    </location>
</feature>
<dbReference type="GO" id="GO:0005886">
    <property type="term" value="C:plasma membrane"/>
    <property type="evidence" value="ECO:0007669"/>
    <property type="project" value="TreeGrafter"/>
</dbReference>
<dbReference type="PRINTS" id="PR00344">
    <property type="entry name" value="BCTRLSENSOR"/>
</dbReference>
<evidence type="ECO:0000256" key="5">
    <source>
        <dbReference type="ARBA" id="ARBA00022777"/>
    </source>
</evidence>
<dbReference type="InterPro" id="IPR004358">
    <property type="entry name" value="Sig_transdc_His_kin-like_C"/>
</dbReference>
<dbReference type="InterPro" id="IPR003594">
    <property type="entry name" value="HATPase_dom"/>
</dbReference>
<keyword evidence="3" id="KW-0597">Phosphoprotein</keyword>
<dbReference type="InterPro" id="IPR036097">
    <property type="entry name" value="HisK_dim/P_sf"/>
</dbReference>
<dbReference type="Proteomes" id="UP001056426">
    <property type="component" value="Chromosome"/>
</dbReference>
<proteinExistence type="predicted"/>
<evidence type="ECO:0000259" key="6">
    <source>
        <dbReference type="PROSITE" id="PS50109"/>
    </source>
</evidence>
<sequence length="275" mass="30702">MNVLFLALIGLLLTLVAIAVLALCCIKLKKELTVKKMELLEAQQLVESRDKFFSIVAHDLKSPFNSLMGLSELLMLHAESMNAEQVQHHCMQIFNSSGRLFTLVDDLLQWSRVQTGKIQYNPEKIDLNVISSNIVNLLRISVQEKDIVIALNLENNLIAYADSNIYSTVLRNLISNAIKFSRVGSTIYVKGHKNKDGMIEISVTDRGIGMDKKQLDNLFIAENKQSTTGTFNEQGTGLGLVLCKEFVELNKGEIIAESEPDEGTTIRFTVPSEIE</sequence>
<dbReference type="GO" id="GO:0009927">
    <property type="term" value="F:histidine phosphotransfer kinase activity"/>
    <property type="evidence" value="ECO:0007669"/>
    <property type="project" value="TreeGrafter"/>
</dbReference>
<dbReference type="Gene3D" id="3.30.565.10">
    <property type="entry name" value="Histidine kinase-like ATPase, C-terminal domain"/>
    <property type="match status" value="1"/>
</dbReference>
<evidence type="ECO:0000256" key="1">
    <source>
        <dbReference type="ARBA" id="ARBA00000085"/>
    </source>
</evidence>
<dbReference type="PANTHER" id="PTHR43047">
    <property type="entry name" value="TWO-COMPONENT HISTIDINE PROTEIN KINASE"/>
    <property type="match status" value="1"/>
</dbReference>
<keyword evidence="5 7" id="KW-0418">Kinase</keyword>
<dbReference type="SUPFAM" id="SSF47384">
    <property type="entry name" value="Homodimeric domain of signal transducing histidine kinase"/>
    <property type="match status" value="1"/>
</dbReference>
<dbReference type="AlphaFoldDB" id="A0A9J6ZR97"/>
<dbReference type="GO" id="GO:0000155">
    <property type="term" value="F:phosphorelay sensor kinase activity"/>
    <property type="evidence" value="ECO:0007669"/>
    <property type="project" value="InterPro"/>
</dbReference>
<evidence type="ECO:0000313" key="8">
    <source>
        <dbReference type="Proteomes" id="UP001056426"/>
    </source>
</evidence>
<reference evidence="7" key="2">
    <citation type="submission" date="2022-06" db="EMBL/GenBank/DDBJ databases">
        <title>Xiashengella guii gen. nov. sp. nov., a bacterium isolated form anaerobic digestion tank.</title>
        <authorList>
            <person name="Huang H."/>
        </authorList>
    </citation>
    <scope>NUCLEOTIDE SEQUENCE</scope>
    <source>
        <strain evidence="7">Ai-910</strain>
    </source>
</reference>
<organism evidence="7 8">
    <name type="scientific">Xiashengella succiniciproducens</name>
    <dbReference type="NCBI Taxonomy" id="2949635"/>
    <lineage>
        <taxon>Bacteria</taxon>
        <taxon>Pseudomonadati</taxon>
        <taxon>Bacteroidota</taxon>
        <taxon>Bacteroidia</taxon>
        <taxon>Marinilabiliales</taxon>
        <taxon>Marinilabiliaceae</taxon>
        <taxon>Xiashengella</taxon>
    </lineage>
</organism>
<dbReference type="SUPFAM" id="SSF55874">
    <property type="entry name" value="ATPase domain of HSP90 chaperone/DNA topoisomerase II/histidine kinase"/>
    <property type="match status" value="1"/>
</dbReference>
<reference evidence="7" key="1">
    <citation type="submission" date="2022-05" db="EMBL/GenBank/DDBJ databases">
        <authorList>
            <person name="Sun X."/>
        </authorList>
    </citation>
    <scope>NUCLEOTIDE SEQUENCE</scope>
    <source>
        <strain evidence="7">Ai-910</strain>
    </source>
</reference>
<keyword evidence="8" id="KW-1185">Reference proteome</keyword>
<dbReference type="InterPro" id="IPR003661">
    <property type="entry name" value="HisK_dim/P_dom"/>
</dbReference>
<dbReference type="PANTHER" id="PTHR43047:SF72">
    <property type="entry name" value="OSMOSENSING HISTIDINE PROTEIN KINASE SLN1"/>
    <property type="match status" value="1"/>
</dbReference>
<dbReference type="SMART" id="SM00387">
    <property type="entry name" value="HATPase_c"/>
    <property type="match status" value="1"/>
</dbReference>
<dbReference type="PROSITE" id="PS50109">
    <property type="entry name" value="HIS_KIN"/>
    <property type="match status" value="1"/>
</dbReference>
<dbReference type="Pfam" id="PF00512">
    <property type="entry name" value="HisKA"/>
    <property type="match status" value="1"/>
</dbReference>
<dbReference type="EC" id="2.7.13.3" evidence="2"/>
<evidence type="ECO:0000313" key="7">
    <source>
        <dbReference type="EMBL" id="URW80484.1"/>
    </source>
</evidence>
<dbReference type="Gene3D" id="1.10.287.130">
    <property type="match status" value="1"/>
</dbReference>
<evidence type="ECO:0000256" key="2">
    <source>
        <dbReference type="ARBA" id="ARBA00012438"/>
    </source>
</evidence>
<accession>A0A9J6ZR97</accession>